<name>A0A7G5GZI5_9BACT</name>
<keyword evidence="1" id="KW-0732">Signal</keyword>
<dbReference type="RefSeq" id="WP_182461531.1">
    <property type="nucleotide sequence ID" value="NZ_CP059732.1"/>
</dbReference>
<feature type="signal peptide" evidence="1">
    <location>
        <begin position="1"/>
        <end position="21"/>
    </location>
</feature>
<sequence>MYFLKALFVGFSLLVASIGYAQNSEPSPPRYLLGINELASQRFTEVWVKSDIDFKHYKRQEQFPVNQLPAYLKPKANTVSLLMAKPDSSILYKAAFLINATNDTVHIDRADATIAHIRTEVYTKGQWLTLQKDRGACCGNSYRTMSLAPKHYVLLQIDQLSGPMKVPYRIVVQVNGKDVLSEPTTVHLFPALLNLAGTEFTDP</sequence>
<dbReference type="AlphaFoldDB" id="A0A7G5GZI5"/>
<keyword evidence="3" id="KW-1185">Reference proteome</keyword>
<proteinExistence type="predicted"/>
<evidence type="ECO:0000313" key="3">
    <source>
        <dbReference type="Proteomes" id="UP000515369"/>
    </source>
</evidence>
<reference evidence="2 3" key="1">
    <citation type="submission" date="2020-07" db="EMBL/GenBank/DDBJ databases">
        <title>Spirosoma foliorum sp. nov., isolated from the leaves on the Nejang mountain Korea, Republic of.</title>
        <authorList>
            <person name="Ho H."/>
            <person name="Lee Y.-J."/>
            <person name="Nurcahyanto D.-A."/>
            <person name="Kim S.-G."/>
        </authorList>
    </citation>
    <scope>NUCLEOTIDE SEQUENCE [LARGE SCALE GENOMIC DNA]</scope>
    <source>
        <strain evidence="2 3">PL0136</strain>
    </source>
</reference>
<accession>A0A7G5GZI5</accession>
<dbReference type="EMBL" id="CP059732">
    <property type="protein sequence ID" value="QMW04277.1"/>
    <property type="molecule type" value="Genomic_DNA"/>
</dbReference>
<dbReference type="KEGG" id="sfol:H3H32_04815"/>
<feature type="chain" id="PRO_5028826130" evidence="1">
    <location>
        <begin position="22"/>
        <end position="203"/>
    </location>
</feature>
<dbReference type="Proteomes" id="UP000515369">
    <property type="component" value="Chromosome"/>
</dbReference>
<organism evidence="2 3">
    <name type="scientific">Spirosoma foliorum</name>
    <dbReference type="NCBI Taxonomy" id="2710596"/>
    <lineage>
        <taxon>Bacteria</taxon>
        <taxon>Pseudomonadati</taxon>
        <taxon>Bacteroidota</taxon>
        <taxon>Cytophagia</taxon>
        <taxon>Cytophagales</taxon>
        <taxon>Cytophagaceae</taxon>
        <taxon>Spirosoma</taxon>
    </lineage>
</organism>
<protein>
    <submittedName>
        <fullName evidence="2">Uncharacterized protein</fullName>
    </submittedName>
</protein>
<gene>
    <name evidence="2" type="ORF">H3H32_04815</name>
</gene>
<evidence type="ECO:0000313" key="2">
    <source>
        <dbReference type="EMBL" id="QMW04277.1"/>
    </source>
</evidence>
<evidence type="ECO:0000256" key="1">
    <source>
        <dbReference type="SAM" id="SignalP"/>
    </source>
</evidence>